<evidence type="ECO:0000259" key="6">
    <source>
        <dbReference type="PROSITE" id="PS51841"/>
    </source>
</evidence>
<evidence type="ECO:0000256" key="5">
    <source>
        <dbReference type="SAM" id="SignalP"/>
    </source>
</evidence>
<evidence type="ECO:0000313" key="8">
    <source>
        <dbReference type="Proteomes" id="UP001190700"/>
    </source>
</evidence>
<dbReference type="SUPFAM" id="SSF56219">
    <property type="entry name" value="DNase I-like"/>
    <property type="match status" value="1"/>
</dbReference>
<dbReference type="GO" id="GO:0003677">
    <property type="term" value="F:DNA binding"/>
    <property type="evidence" value="ECO:0007669"/>
    <property type="project" value="TreeGrafter"/>
</dbReference>
<dbReference type="Pfam" id="PF03372">
    <property type="entry name" value="Exo_endo_phos"/>
    <property type="match status" value="1"/>
</dbReference>
<dbReference type="InterPro" id="IPR016202">
    <property type="entry name" value="DNase_I"/>
</dbReference>
<comment type="similarity">
    <text evidence="1">Belongs to the DNase I family.</text>
</comment>
<feature type="signal peptide" evidence="5">
    <location>
        <begin position="1"/>
        <end position="19"/>
    </location>
</feature>
<feature type="domain" description="LTD" evidence="6">
    <location>
        <begin position="136"/>
        <end position="288"/>
    </location>
</feature>
<evidence type="ECO:0000256" key="1">
    <source>
        <dbReference type="ARBA" id="ARBA00007359"/>
    </source>
</evidence>
<dbReference type="InterPro" id="IPR005135">
    <property type="entry name" value="Endo/exonuclease/phosphatase"/>
</dbReference>
<sequence length="666" mass="72318">MFRQSLFLACSLLCNAAEGAVLINEFLANPVSGAPEWVELYNTDSVASVDLSGFSVSDNRGVKYAKSVGEYDIAPHGVFYLVVSNSDRYLNNGKDGVFLRNKDEEVIDSFSYTTKPPEGLSNFRWPDGGAWQAELQPPSPDESNNGTLKPIVINEILANPDDTVGEWVELYNLHPSVAVSLRGYSVRDAGGGVRALPEDAVIQSNDFYVFTVSSSDRYLNNNGDTVNLFFTDNMVTNYLVDSYSFLGASGDTSFFRFPDAGPWSGIPSAPTKGATNNNSLSSSKSQSRDSNCSLLVGSFNVQKFGRAKSSKAAVMDVLVDIVSDYQLVGIQEVVQSPNDLCGPGTGSAVCSLMSKLNLLIGSATGRYKHAIGDRVPVDSRSQEQYLYVYDSMVLELLETHNYHDDTGAFKRDPFVARFRVIGPPGSSLAAEGFDFAVAQLHTPPSEATEEIHALPDLIHWIEDNVDGDVIVMGDLNADGSYFKEKTQWSVVMDAISESYRQEIPNSYDTTVAVSDNTYDRIITSIPVSGAVCHASGVYKFEDFIDLADVNAEGCKKFYINEEFCPPTSATEAELKLAAAKEVSDHYPVEMCLSCGESGASTFGMVRSSGTTPSLTPPPPSNETTDCDNGYGVACSDTVPSKVFTEDTIKRHYLKSLDDVLLTCRAL</sequence>
<dbReference type="InterPro" id="IPR036415">
    <property type="entry name" value="Lamin_tail_dom_sf"/>
</dbReference>
<feature type="region of interest" description="Disordered" evidence="4">
    <location>
        <begin position="266"/>
        <end position="289"/>
    </location>
</feature>
<protein>
    <recommendedName>
        <fullName evidence="6">LTD domain-containing protein</fullName>
    </recommendedName>
</protein>
<dbReference type="SMART" id="SM00476">
    <property type="entry name" value="DNaseIc"/>
    <property type="match status" value="1"/>
</dbReference>
<gene>
    <name evidence="7" type="ORF">CYMTET_39269</name>
</gene>
<dbReference type="Proteomes" id="UP001190700">
    <property type="component" value="Unassembled WGS sequence"/>
</dbReference>
<reference evidence="7 8" key="1">
    <citation type="journal article" date="2015" name="Genome Biol. Evol.">
        <title>Comparative Genomics of a Bacterivorous Green Alga Reveals Evolutionary Causalities and Consequences of Phago-Mixotrophic Mode of Nutrition.</title>
        <authorList>
            <person name="Burns J.A."/>
            <person name="Paasch A."/>
            <person name="Narechania A."/>
            <person name="Kim E."/>
        </authorList>
    </citation>
    <scope>NUCLEOTIDE SEQUENCE [LARGE SCALE GENOMIC DNA]</scope>
    <source>
        <strain evidence="7 8">PLY_AMNH</strain>
    </source>
</reference>
<dbReference type="Pfam" id="PF00932">
    <property type="entry name" value="LTD"/>
    <property type="match status" value="2"/>
</dbReference>
<organism evidence="7 8">
    <name type="scientific">Cymbomonas tetramitiformis</name>
    <dbReference type="NCBI Taxonomy" id="36881"/>
    <lineage>
        <taxon>Eukaryota</taxon>
        <taxon>Viridiplantae</taxon>
        <taxon>Chlorophyta</taxon>
        <taxon>Pyramimonadophyceae</taxon>
        <taxon>Pyramimonadales</taxon>
        <taxon>Pyramimonadaceae</taxon>
        <taxon>Cymbomonas</taxon>
    </lineage>
</organism>
<keyword evidence="3" id="KW-0378">Hydrolase</keyword>
<dbReference type="GO" id="GO:0004530">
    <property type="term" value="F:deoxyribonuclease I activity"/>
    <property type="evidence" value="ECO:0007669"/>
    <property type="project" value="TreeGrafter"/>
</dbReference>
<dbReference type="GO" id="GO:0006308">
    <property type="term" value="P:DNA catabolic process"/>
    <property type="evidence" value="ECO:0007669"/>
    <property type="project" value="InterPro"/>
</dbReference>
<comment type="caution">
    <text evidence="7">The sequence shown here is derived from an EMBL/GenBank/DDBJ whole genome shotgun (WGS) entry which is preliminary data.</text>
</comment>
<feature type="chain" id="PRO_5042234318" description="LTD domain-containing protein" evidence="5">
    <location>
        <begin position="20"/>
        <end position="666"/>
    </location>
</feature>
<dbReference type="GO" id="GO:0005634">
    <property type="term" value="C:nucleus"/>
    <property type="evidence" value="ECO:0007669"/>
    <property type="project" value="TreeGrafter"/>
</dbReference>
<accession>A0AAE0CBK6</accession>
<dbReference type="InterPro" id="IPR001322">
    <property type="entry name" value="Lamin_tail_dom"/>
</dbReference>
<proteinExistence type="inferred from homology"/>
<name>A0AAE0CBK6_9CHLO</name>
<dbReference type="PRINTS" id="PR00130">
    <property type="entry name" value="DNASEI"/>
</dbReference>
<feature type="region of interest" description="Disordered" evidence="4">
    <location>
        <begin position="605"/>
        <end position="626"/>
    </location>
</feature>
<feature type="domain" description="LTD" evidence="6">
    <location>
        <begin position="18"/>
        <end position="114"/>
    </location>
</feature>
<dbReference type="InterPro" id="IPR036691">
    <property type="entry name" value="Endo/exonu/phosph_ase_sf"/>
</dbReference>
<keyword evidence="5" id="KW-0732">Signal</keyword>
<evidence type="ECO:0000313" key="7">
    <source>
        <dbReference type="EMBL" id="KAK3251388.1"/>
    </source>
</evidence>
<evidence type="ECO:0000256" key="2">
    <source>
        <dbReference type="ARBA" id="ARBA00022722"/>
    </source>
</evidence>
<dbReference type="PROSITE" id="PS51841">
    <property type="entry name" value="LTD"/>
    <property type="match status" value="2"/>
</dbReference>
<evidence type="ECO:0000256" key="4">
    <source>
        <dbReference type="SAM" id="MobiDB-lite"/>
    </source>
</evidence>
<evidence type="ECO:0000256" key="3">
    <source>
        <dbReference type="ARBA" id="ARBA00022801"/>
    </source>
</evidence>
<dbReference type="PANTHER" id="PTHR11371">
    <property type="entry name" value="DEOXYRIBONUCLEASE"/>
    <property type="match status" value="1"/>
</dbReference>
<keyword evidence="8" id="KW-1185">Reference proteome</keyword>
<feature type="compositionally biased region" description="Low complexity" evidence="4">
    <location>
        <begin position="276"/>
        <end position="289"/>
    </location>
</feature>
<dbReference type="Gene3D" id="3.60.10.10">
    <property type="entry name" value="Endonuclease/exonuclease/phosphatase"/>
    <property type="match status" value="1"/>
</dbReference>
<dbReference type="EMBL" id="LGRX02026067">
    <property type="protein sequence ID" value="KAK3251388.1"/>
    <property type="molecule type" value="Genomic_DNA"/>
</dbReference>
<dbReference type="SUPFAM" id="SSF74853">
    <property type="entry name" value="Lamin A/C globular tail domain"/>
    <property type="match status" value="2"/>
</dbReference>
<dbReference type="PANTHER" id="PTHR11371:SF31">
    <property type="entry name" value="EXTRACELLULAR NUCLEASE"/>
    <property type="match status" value="1"/>
</dbReference>
<keyword evidence="2" id="KW-0540">Nuclease</keyword>
<dbReference type="AlphaFoldDB" id="A0AAE0CBK6"/>